<dbReference type="GO" id="GO:0005886">
    <property type="term" value="C:plasma membrane"/>
    <property type="evidence" value="ECO:0007669"/>
    <property type="project" value="UniProtKB-SubCell"/>
</dbReference>
<dbReference type="InterPro" id="IPR001123">
    <property type="entry name" value="LeuE-type"/>
</dbReference>
<protein>
    <submittedName>
        <fullName evidence="7">Threonine/homoserine/homoserine lactone efflux protein</fullName>
    </submittedName>
</protein>
<evidence type="ECO:0000256" key="4">
    <source>
        <dbReference type="ARBA" id="ARBA00022989"/>
    </source>
</evidence>
<keyword evidence="2" id="KW-1003">Cell membrane</keyword>
<organism evidence="7 8">
    <name type="scientific">Granulicella arctica</name>
    <dbReference type="NCBI Taxonomy" id="940613"/>
    <lineage>
        <taxon>Bacteria</taxon>
        <taxon>Pseudomonadati</taxon>
        <taxon>Acidobacteriota</taxon>
        <taxon>Terriglobia</taxon>
        <taxon>Terriglobales</taxon>
        <taxon>Acidobacteriaceae</taxon>
        <taxon>Granulicella</taxon>
    </lineage>
</organism>
<sequence>MSIFWSLLTLAGVHLLAVASPGPAFVSIVQTSTCNPRRITILHVLGLGAAIFVWATAAVFGMEALLVRVAWLYRALEIGGGLYLMYIGIQSFLHARKPLATAANDALPAHLTPLQAFRRGFTTNFANPKVMVFFASIFSAILKPGEPLWVRFAAIVIVFLNETLWDGGLGLLLSTAHAQRVYTRAKTAIDRTAGAVMSLFGLRLIWGAVGTTRVRIS</sequence>
<feature type="transmembrane region" description="Helical" evidence="6">
    <location>
        <begin position="125"/>
        <end position="142"/>
    </location>
</feature>
<evidence type="ECO:0000256" key="2">
    <source>
        <dbReference type="ARBA" id="ARBA00022475"/>
    </source>
</evidence>
<keyword evidence="8" id="KW-1185">Reference proteome</keyword>
<keyword evidence="3 6" id="KW-0812">Transmembrane</keyword>
<keyword evidence="5 6" id="KW-0472">Membrane</keyword>
<keyword evidence="4 6" id="KW-1133">Transmembrane helix</keyword>
<evidence type="ECO:0000256" key="1">
    <source>
        <dbReference type="ARBA" id="ARBA00004651"/>
    </source>
</evidence>
<dbReference type="EMBL" id="JACCCW010000001">
    <property type="protein sequence ID" value="NYF78712.1"/>
    <property type="molecule type" value="Genomic_DNA"/>
</dbReference>
<dbReference type="AlphaFoldDB" id="A0A7Y9PF06"/>
<accession>A0A7Y9PF06</accession>
<comment type="subcellular location">
    <subcellularLocation>
        <location evidence="1">Cell membrane</location>
        <topology evidence="1">Multi-pass membrane protein</topology>
    </subcellularLocation>
</comment>
<evidence type="ECO:0000256" key="6">
    <source>
        <dbReference type="SAM" id="Phobius"/>
    </source>
</evidence>
<dbReference type="Pfam" id="PF01810">
    <property type="entry name" value="LysE"/>
    <property type="match status" value="1"/>
</dbReference>
<evidence type="ECO:0000313" key="8">
    <source>
        <dbReference type="Proteomes" id="UP000589520"/>
    </source>
</evidence>
<evidence type="ECO:0000313" key="7">
    <source>
        <dbReference type="EMBL" id="NYF78712.1"/>
    </source>
</evidence>
<dbReference type="PANTHER" id="PTHR30086">
    <property type="entry name" value="ARGININE EXPORTER PROTEIN ARGO"/>
    <property type="match status" value="1"/>
</dbReference>
<evidence type="ECO:0000256" key="3">
    <source>
        <dbReference type="ARBA" id="ARBA00022692"/>
    </source>
</evidence>
<evidence type="ECO:0000256" key="5">
    <source>
        <dbReference type="ARBA" id="ARBA00023136"/>
    </source>
</evidence>
<comment type="caution">
    <text evidence="7">The sequence shown here is derived from an EMBL/GenBank/DDBJ whole genome shotgun (WGS) entry which is preliminary data.</text>
</comment>
<proteinExistence type="predicted"/>
<dbReference type="GO" id="GO:0015171">
    <property type="term" value="F:amino acid transmembrane transporter activity"/>
    <property type="evidence" value="ECO:0007669"/>
    <property type="project" value="TreeGrafter"/>
</dbReference>
<dbReference type="PANTHER" id="PTHR30086:SF20">
    <property type="entry name" value="ARGININE EXPORTER PROTEIN ARGO-RELATED"/>
    <property type="match status" value="1"/>
</dbReference>
<name>A0A7Y9PF06_9BACT</name>
<gene>
    <name evidence="7" type="ORF">HDF17_000999</name>
</gene>
<feature type="transmembrane region" description="Helical" evidence="6">
    <location>
        <begin position="148"/>
        <end position="172"/>
    </location>
</feature>
<feature type="transmembrane region" description="Helical" evidence="6">
    <location>
        <begin position="41"/>
        <end position="66"/>
    </location>
</feature>
<reference evidence="7 8" key="1">
    <citation type="submission" date="2020-07" db="EMBL/GenBank/DDBJ databases">
        <title>Genomic Encyclopedia of Type Strains, Phase IV (KMG-V): Genome sequencing to study the core and pangenomes of soil and plant-associated prokaryotes.</title>
        <authorList>
            <person name="Whitman W."/>
        </authorList>
    </citation>
    <scope>NUCLEOTIDE SEQUENCE [LARGE SCALE GENOMIC DNA]</scope>
    <source>
        <strain evidence="7 8">X4EP2</strain>
    </source>
</reference>
<dbReference type="Proteomes" id="UP000589520">
    <property type="component" value="Unassembled WGS sequence"/>
</dbReference>
<dbReference type="RefSeq" id="WP_179488364.1">
    <property type="nucleotide sequence ID" value="NZ_JACCCW010000001.1"/>
</dbReference>
<feature type="transmembrane region" description="Helical" evidence="6">
    <location>
        <begin position="192"/>
        <end position="209"/>
    </location>
</feature>